<keyword evidence="2" id="KW-0472">Membrane</keyword>
<accession>A0A428TYZ2</accession>
<name>A0A428TYZ2_9HYPO</name>
<protein>
    <submittedName>
        <fullName evidence="3">Uncharacterized protein</fullName>
    </submittedName>
</protein>
<reference evidence="3 4" key="1">
    <citation type="submission" date="2017-06" db="EMBL/GenBank/DDBJ databases">
        <title>Comparative genomic analysis of Ambrosia Fusariam Clade fungi.</title>
        <authorList>
            <person name="Stajich J.E."/>
            <person name="Carrillo J."/>
            <person name="Kijimoto T."/>
            <person name="Eskalen A."/>
            <person name="O'Donnell K."/>
            <person name="Kasson M."/>
        </authorList>
    </citation>
    <scope>NUCLEOTIDE SEQUENCE [LARGE SCALE GENOMIC DNA]</scope>
    <source>
        <strain evidence="3 4">NRRL62579</strain>
    </source>
</reference>
<dbReference type="EMBL" id="NKCK01000041">
    <property type="protein sequence ID" value="RSM07216.1"/>
    <property type="molecule type" value="Genomic_DNA"/>
</dbReference>
<gene>
    <name evidence="3" type="ORF">CEP52_005315</name>
</gene>
<dbReference type="Proteomes" id="UP000287144">
    <property type="component" value="Unassembled WGS sequence"/>
</dbReference>
<feature type="compositionally biased region" description="Low complexity" evidence="1">
    <location>
        <begin position="134"/>
        <end position="151"/>
    </location>
</feature>
<evidence type="ECO:0000313" key="3">
    <source>
        <dbReference type="EMBL" id="RSM07216.1"/>
    </source>
</evidence>
<proteinExistence type="predicted"/>
<sequence>MKQWLSRHNAQGGNEQLLVLRAQCLAAFINVANILEPREMAFDDYAPEFQEIITSVEILSLNAADGGGPPLNIPDALPLFTPEMGIIHPLYFTALKYRDPFWRRRAVALLRRSGREGPWVGEIEAALASAIASEMENQQAGTQSSQTSTHSQQDEPILSCDQIRPVSPLESEPKSPSLCLVTEAIPPDSDKPPSESAIGRACTRFHNFWKAFLLKPWKMFLLLFTGTVSAIGHHFFYHNLNGKEGDAQSLMFRYGTILAFCAKASFGTAVAMAFQQRAWFVMRRKTARLDTVDSIFTANAEFTALLDWKAIKKARVSTCLALYCWLTPLVVVLTSETLSTVAAGLSDLSSCPAVRTLDFF</sequence>
<comment type="caution">
    <text evidence="3">The sequence shown here is derived from an EMBL/GenBank/DDBJ whole genome shotgun (WGS) entry which is preliminary data.</text>
</comment>
<keyword evidence="2" id="KW-1133">Transmembrane helix</keyword>
<feature type="transmembrane region" description="Helical" evidence="2">
    <location>
        <begin position="257"/>
        <end position="274"/>
    </location>
</feature>
<evidence type="ECO:0000313" key="4">
    <source>
        <dbReference type="Proteomes" id="UP000287144"/>
    </source>
</evidence>
<dbReference type="STRING" id="1325735.A0A428TYZ2"/>
<organism evidence="3 4">
    <name type="scientific">Fusarium oligoseptatum</name>
    <dbReference type="NCBI Taxonomy" id="2604345"/>
    <lineage>
        <taxon>Eukaryota</taxon>
        <taxon>Fungi</taxon>
        <taxon>Dikarya</taxon>
        <taxon>Ascomycota</taxon>
        <taxon>Pezizomycotina</taxon>
        <taxon>Sordariomycetes</taxon>
        <taxon>Hypocreomycetidae</taxon>
        <taxon>Hypocreales</taxon>
        <taxon>Nectriaceae</taxon>
        <taxon>Fusarium</taxon>
        <taxon>Fusarium solani species complex</taxon>
    </lineage>
</organism>
<evidence type="ECO:0000256" key="2">
    <source>
        <dbReference type="SAM" id="Phobius"/>
    </source>
</evidence>
<keyword evidence="2" id="KW-0812">Transmembrane</keyword>
<evidence type="ECO:0000256" key="1">
    <source>
        <dbReference type="SAM" id="MobiDB-lite"/>
    </source>
</evidence>
<dbReference type="AlphaFoldDB" id="A0A428TYZ2"/>
<dbReference type="PANTHER" id="PTHR35041">
    <property type="entry name" value="MEDIATOR OF RNA POLYMERASE II TRANSCRIPTION SUBUNIT 1"/>
    <property type="match status" value="1"/>
</dbReference>
<keyword evidence="4" id="KW-1185">Reference proteome</keyword>
<feature type="transmembrane region" description="Helical" evidence="2">
    <location>
        <begin position="219"/>
        <end position="237"/>
    </location>
</feature>
<feature type="region of interest" description="Disordered" evidence="1">
    <location>
        <begin position="134"/>
        <end position="157"/>
    </location>
</feature>
<dbReference type="PANTHER" id="PTHR35041:SF3">
    <property type="entry name" value="FORMYLMETHIONINE DEFORMYLASE-LIKE PROTEIN"/>
    <property type="match status" value="1"/>
</dbReference>